<evidence type="ECO:0000256" key="2">
    <source>
        <dbReference type="ARBA" id="ARBA00001913"/>
    </source>
</evidence>
<dbReference type="GO" id="GO:0046872">
    <property type="term" value="F:metal ion binding"/>
    <property type="evidence" value="ECO:0007669"/>
    <property type="project" value="UniProtKB-KW"/>
</dbReference>
<keyword evidence="9 12" id="KW-0799">Topoisomerase</keyword>
<gene>
    <name evidence="16" type="ORF">SDRG_07231</name>
</gene>
<evidence type="ECO:0000256" key="8">
    <source>
        <dbReference type="ARBA" id="ARBA00022842"/>
    </source>
</evidence>
<dbReference type="InterPro" id="IPR020568">
    <property type="entry name" value="Ribosomal_Su5_D2-typ_SF"/>
</dbReference>
<feature type="domain" description="Toprim" evidence="14">
    <location>
        <begin position="480"/>
        <end position="597"/>
    </location>
</feature>
<dbReference type="GO" id="GO:0006265">
    <property type="term" value="P:DNA topological change"/>
    <property type="evidence" value="ECO:0007669"/>
    <property type="project" value="UniProtKB-UniRule"/>
</dbReference>
<comment type="catalytic activity">
    <reaction evidence="1 12 13">
        <text>ATP-dependent breakage, passage and rejoining of double-stranded DNA.</text>
        <dbReference type="EC" id="5.6.2.2"/>
    </reaction>
</comment>
<dbReference type="CDD" id="cd03481">
    <property type="entry name" value="TopoIIA_Trans_ScTopoIIA"/>
    <property type="match status" value="1"/>
</dbReference>
<keyword evidence="8" id="KW-0460">Magnesium</keyword>
<evidence type="ECO:0000256" key="10">
    <source>
        <dbReference type="ARBA" id="ARBA00023125"/>
    </source>
</evidence>
<feature type="domain" description="Topo IIA-type catalytic" evidence="15">
    <location>
        <begin position="726"/>
        <end position="1162"/>
    </location>
</feature>
<evidence type="ECO:0000256" key="9">
    <source>
        <dbReference type="ARBA" id="ARBA00023029"/>
    </source>
</evidence>
<protein>
    <recommendedName>
        <fullName evidence="13">DNA topoisomerase 2</fullName>
        <ecNumber evidence="13">5.6.2.2</ecNumber>
    </recommendedName>
</protein>
<dbReference type="RefSeq" id="XP_008611273.1">
    <property type="nucleotide sequence ID" value="XM_008613051.1"/>
</dbReference>
<dbReference type="FunFam" id="3.90.199.10:FF:000002">
    <property type="entry name" value="DNA topoisomerase 2"/>
    <property type="match status" value="1"/>
</dbReference>
<dbReference type="SUPFAM" id="SSF56719">
    <property type="entry name" value="Type II DNA topoisomerase"/>
    <property type="match status" value="1"/>
</dbReference>
<dbReference type="SUPFAM" id="SSF54211">
    <property type="entry name" value="Ribosomal protein S5 domain 2-like"/>
    <property type="match status" value="1"/>
</dbReference>
<dbReference type="Pfam" id="PF16898">
    <property type="entry name" value="TOPRIM_C"/>
    <property type="match status" value="1"/>
</dbReference>
<dbReference type="Gene3D" id="3.30.230.10">
    <property type="match status" value="1"/>
</dbReference>
<dbReference type="OMA" id="NMHAFNA"/>
<dbReference type="OrthoDB" id="276498at2759"/>
<reference evidence="16 17" key="1">
    <citation type="submission" date="2012-04" db="EMBL/GenBank/DDBJ databases">
        <title>The Genome Sequence of Saprolegnia declina VS20.</title>
        <authorList>
            <consortium name="The Broad Institute Genome Sequencing Platform"/>
            <person name="Russ C."/>
            <person name="Nusbaum C."/>
            <person name="Tyler B."/>
            <person name="van West P."/>
            <person name="Dieguez-Uribeondo J."/>
            <person name="de Bruijn I."/>
            <person name="Tripathy S."/>
            <person name="Jiang R."/>
            <person name="Young S.K."/>
            <person name="Zeng Q."/>
            <person name="Gargeya S."/>
            <person name="Fitzgerald M."/>
            <person name="Haas B."/>
            <person name="Abouelleil A."/>
            <person name="Alvarado L."/>
            <person name="Arachchi H.M."/>
            <person name="Berlin A."/>
            <person name="Chapman S.B."/>
            <person name="Goldberg J."/>
            <person name="Griggs A."/>
            <person name="Gujja S."/>
            <person name="Hansen M."/>
            <person name="Howarth C."/>
            <person name="Imamovic A."/>
            <person name="Larimer J."/>
            <person name="McCowen C."/>
            <person name="Montmayeur A."/>
            <person name="Murphy C."/>
            <person name="Neiman D."/>
            <person name="Pearson M."/>
            <person name="Priest M."/>
            <person name="Roberts A."/>
            <person name="Saif S."/>
            <person name="Shea T."/>
            <person name="Sisk P."/>
            <person name="Sykes S."/>
            <person name="Wortman J."/>
            <person name="Nusbaum C."/>
            <person name="Birren B."/>
        </authorList>
    </citation>
    <scope>NUCLEOTIDE SEQUENCE [LARGE SCALE GENOMIC DNA]</scope>
    <source>
        <strain evidence="16 17">VS20</strain>
    </source>
</reference>
<accession>T0QAV2</accession>
<keyword evidence="6 13" id="KW-0547">Nucleotide-binding</keyword>
<evidence type="ECO:0000259" key="15">
    <source>
        <dbReference type="PROSITE" id="PS52040"/>
    </source>
</evidence>
<dbReference type="CDD" id="cd16930">
    <property type="entry name" value="HATPase_TopII-like"/>
    <property type="match status" value="1"/>
</dbReference>
<dbReference type="PRINTS" id="PR01158">
    <property type="entry name" value="TOPISMRASEII"/>
</dbReference>
<organism evidence="16 17">
    <name type="scientific">Saprolegnia diclina (strain VS20)</name>
    <dbReference type="NCBI Taxonomy" id="1156394"/>
    <lineage>
        <taxon>Eukaryota</taxon>
        <taxon>Sar</taxon>
        <taxon>Stramenopiles</taxon>
        <taxon>Oomycota</taxon>
        <taxon>Saprolegniomycetes</taxon>
        <taxon>Saprolegniales</taxon>
        <taxon>Saprolegniaceae</taxon>
        <taxon>Saprolegnia</taxon>
    </lineage>
</organism>
<evidence type="ECO:0000256" key="4">
    <source>
        <dbReference type="ARBA" id="ARBA00011080"/>
    </source>
</evidence>
<dbReference type="InterPro" id="IPR034157">
    <property type="entry name" value="TOPRIM_TopoII"/>
</dbReference>
<proteinExistence type="inferred from homology"/>
<keyword evidence="11 12" id="KW-0413">Isomerase</keyword>
<evidence type="ECO:0000256" key="6">
    <source>
        <dbReference type="ARBA" id="ARBA00022741"/>
    </source>
</evidence>
<evidence type="ECO:0000313" key="16">
    <source>
        <dbReference type="EMBL" id="EQC34989.1"/>
    </source>
</evidence>
<comment type="cofactor">
    <cofactor evidence="2">
        <name>Ca(2+)</name>
        <dbReference type="ChEBI" id="CHEBI:29108"/>
    </cofactor>
</comment>
<dbReference type="InterPro" id="IPR013757">
    <property type="entry name" value="Topo_IIA_A_a_sf"/>
</dbReference>
<evidence type="ECO:0000256" key="3">
    <source>
        <dbReference type="ARBA" id="ARBA00001946"/>
    </source>
</evidence>
<dbReference type="Gene3D" id="1.10.268.10">
    <property type="entry name" value="Topoisomerase, domain 3"/>
    <property type="match status" value="1"/>
</dbReference>
<dbReference type="InterPro" id="IPR050634">
    <property type="entry name" value="DNA_Topoisomerase_II"/>
</dbReference>
<evidence type="ECO:0000256" key="7">
    <source>
        <dbReference type="ARBA" id="ARBA00022840"/>
    </source>
</evidence>
<sequence length="1181" mass="131864">MLRRVVSTAARRRSLASALSIHGGATAHVRASLASLHLRSLHTSLPLLRSDTGTVEDLYQKKTPLEHVLLRPGMYIGSVESTKETMWIWSDSERRMVQRSLEFVPALYKIFDEILVNAVDNKVRDSAMSRLEVSVLPGSAANCHKATISVFNDGKGIPIQFHKQENVYVPELVLGHLLTGSNFDDASARLTGGRHGYGAKLTNIFSSEFVVETGDAKSGQRYTQTWRNNMRERGEPIIAPYDGDDFTRITFTPDLAKFEMAKLTSSMTRVLRKRVFDVAGCLPNVIVKWNDEEVPLVGFESYVQAFEGATTKEAELALYSRANKRWEIGVLPSDVGFVQVSFVNGMTTHRGGTHINYILEQLCKRIADHINSKQKDMTVTATQIKPHIALFVNALIENPTFDSQMKENLTSRPSTYGSTCVLSERFIKSVLNNSGIVERVVAAMKTKQRSALNKKVAKKTILVPKLEDANWAGSPRASECTLILTEGDSAKALAVAGLAVVGRDTYGVFPLRGKFLNVRDASDSQLSKNAEFSHLCTILGLKLGSKYETPEEKATLRYGRVLIMTDQDHDGSHIKGLLLNLFHTFWPQLLQDNFVSTFLTPLMKAQTKQTVLPFFSVPEYEQWKASNPDLSHSVKYYKGLGTSTSAEGKEYFEELNEHTVDFRWTSDDDGDAIAMVFSKDRVAERKAWLSNLAPSTLHERTPTMRLHDFVHSELIQFSHADNARSIPSAIDGLKPSQRKVLYACFKRKLTKEVKVAQLAGYCAEHTAYHHGEASLHSTIVNMAQDYVGANNIPLLYPSGQFGTRLQGGKDAASPRYIFTYLHQYTRLLFPEADEPLLEYVIDDGDPVEPTYYVPILPLLLVNGSEGIGTGWSTSIPSHHPIQLIDRLLARIDGDASCDALAPWVKGFQGKIAPNGLNYLSTGDLEILKKTPRTVAVRVSELPVGKWVEDYKNFLHNLIATKKVRVFTEHHTDKTVCFELVIEKDGADAMDDATLRKLLKLESNINTTNMHAFNADGKLVKFDSSAEILDAFFNVRLDLYARRKTYYEDRLGRECAKLENRVRFLQEMASDASPLRSLWTSRPSKADAMAALRAAGFAPASAFEVDGGSDANDKDAYDYLLQTSFLQCTLEHAEKLTREFGAKQATLEQLRETSPKALWKAELHALREALLEDAEYHDAIEA</sequence>
<dbReference type="GO" id="GO:0005634">
    <property type="term" value="C:nucleus"/>
    <property type="evidence" value="ECO:0007669"/>
    <property type="project" value="TreeGrafter"/>
</dbReference>
<dbReference type="InterPro" id="IPR018522">
    <property type="entry name" value="TopoIIA_CS"/>
</dbReference>
<dbReference type="PRINTS" id="PR00418">
    <property type="entry name" value="TPI2FAMILY"/>
</dbReference>
<dbReference type="InterPro" id="IPR014721">
    <property type="entry name" value="Ribsml_uS5_D2-typ_fold_subgr"/>
</dbReference>
<keyword evidence="5" id="KW-0479">Metal-binding</keyword>
<dbReference type="InterPro" id="IPR006171">
    <property type="entry name" value="TOPRIM_dom"/>
</dbReference>
<dbReference type="Pfam" id="PF01751">
    <property type="entry name" value="Toprim"/>
    <property type="match status" value="1"/>
</dbReference>
<dbReference type="Gene3D" id="3.30.565.10">
    <property type="entry name" value="Histidine kinase-like ATPase, C-terminal domain"/>
    <property type="match status" value="1"/>
</dbReference>
<comment type="subunit">
    <text evidence="13">Homodimer.</text>
</comment>
<dbReference type="InParanoid" id="T0QAV2"/>
<name>T0QAV2_SAPDV</name>
<comment type="cofactor">
    <cofactor evidence="3">
        <name>Mg(2+)</name>
        <dbReference type="ChEBI" id="CHEBI:18420"/>
    </cofactor>
</comment>
<dbReference type="Proteomes" id="UP000030762">
    <property type="component" value="Unassembled WGS sequence"/>
</dbReference>
<evidence type="ECO:0000256" key="5">
    <source>
        <dbReference type="ARBA" id="ARBA00022723"/>
    </source>
</evidence>
<dbReference type="VEuPathDB" id="FungiDB:SDRG_07231"/>
<evidence type="ECO:0000256" key="13">
    <source>
        <dbReference type="RuleBase" id="RU362094"/>
    </source>
</evidence>
<dbReference type="EC" id="5.6.2.2" evidence="13"/>
<keyword evidence="17" id="KW-1185">Reference proteome</keyword>
<evidence type="ECO:0000256" key="11">
    <source>
        <dbReference type="ARBA" id="ARBA00023235"/>
    </source>
</evidence>
<dbReference type="Gene3D" id="3.90.199.10">
    <property type="entry name" value="Topoisomerase II, domain 5"/>
    <property type="match status" value="1"/>
</dbReference>
<dbReference type="InterPro" id="IPR002205">
    <property type="entry name" value="Topo_IIA_dom_A"/>
</dbReference>
<dbReference type="InterPro" id="IPR001154">
    <property type="entry name" value="TopoII_euk"/>
</dbReference>
<evidence type="ECO:0000259" key="14">
    <source>
        <dbReference type="PROSITE" id="PS50880"/>
    </source>
</evidence>
<dbReference type="PANTHER" id="PTHR10169">
    <property type="entry name" value="DNA TOPOISOMERASE/GYRASE"/>
    <property type="match status" value="1"/>
</dbReference>
<dbReference type="GO" id="GO:0003677">
    <property type="term" value="F:DNA binding"/>
    <property type="evidence" value="ECO:0007669"/>
    <property type="project" value="UniProtKB-UniRule"/>
</dbReference>
<comment type="similarity">
    <text evidence="4 13">Belongs to the type II topoisomerase family.</text>
</comment>
<dbReference type="EMBL" id="JH767152">
    <property type="protein sequence ID" value="EQC34989.1"/>
    <property type="molecule type" value="Genomic_DNA"/>
</dbReference>
<dbReference type="CDD" id="cd03365">
    <property type="entry name" value="TOPRIM_TopoIIA"/>
    <property type="match status" value="1"/>
</dbReference>
<dbReference type="GO" id="GO:0000712">
    <property type="term" value="P:resolution of meiotic recombination intermediates"/>
    <property type="evidence" value="ECO:0007669"/>
    <property type="project" value="TreeGrafter"/>
</dbReference>
<comment type="function">
    <text evidence="13">Control of topological states of DNA by transient breakage and subsequent rejoining of DNA strands. Topoisomerase II makes double-strand breaks.</text>
</comment>
<dbReference type="PANTHER" id="PTHR10169:SF38">
    <property type="entry name" value="DNA TOPOISOMERASE 2"/>
    <property type="match status" value="1"/>
</dbReference>
<dbReference type="Pfam" id="PF00521">
    <property type="entry name" value="DNA_topoisoIV"/>
    <property type="match status" value="1"/>
</dbReference>
<keyword evidence="7 13" id="KW-0067">ATP-binding</keyword>
<dbReference type="Pfam" id="PF00204">
    <property type="entry name" value="DNA_gyraseB"/>
    <property type="match status" value="1"/>
</dbReference>
<dbReference type="PROSITE" id="PS52040">
    <property type="entry name" value="TOPO_IIA"/>
    <property type="match status" value="1"/>
</dbReference>
<dbReference type="FunFam" id="3.30.230.10:FF:000113">
    <property type="entry name" value="DNA topoisomerase 2"/>
    <property type="match status" value="1"/>
</dbReference>
<dbReference type="InterPro" id="IPR013758">
    <property type="entry name" value="Topo_IIA_A/C_ab"/>
</dbReference>
<dbReference type="AlphaFoldDB" id="T0QAV2"/>
<dbReference type="GO" id="GO:0003918">
    <property type="term" value="F:DNA topoisomerase type II (double strand cut, ATP-hydrolyzing) activity"/>
    <property type="evidence" value="ECO:0007669"/>
    <property type="project" value="UniProtKB-UniRule"/>
</dbReference>
<keyword evidence="10 12" id="KW-0238">DNA-binding</keyword>
<dbReference type="FunFam" id="3.40.50.670:FF:000001">
    <property type="entry name" value="DNA topoisomerase 2"/>
    <property type="match status" value="2"/>
</dbReference>
<dbReference type="InterPro" id="IPR031660">
    <property type="entry name" value="TOPRIM_C"/>
</dbReference>
<dbReference type="SMART" id="SM00434">
    <property type="entry name" value="TOP4c"/>
    <property type="match status" value="1"/>
</dbReference>
<dbReference type="InterPro" id="IPR013760">
    <property type="entry name" value="Topo_IIA-like_dom_sf"/>
</dbReference>
<dbReference type="GO" id="GO:0000819">
    <property type="term" value="P:sister chromatid segregation"/>
    <property type="evidence" value="ECO:0007669"/>
    <property type="project" value="TreeGrafter"/>
</dbReference>
<dbReference type="GO" id="GO:0005524">
    <property type="term" value="F:ATP binding"/>
    <property type="evidence" value="ECO:0007669"/>
    <property type="project" value="UniProtKB-UniRule"/>
</dbReference>
<dbReference type="PROSITE" id="PS50880">
    <property type="entry name" value="TOPRIM"/>
    <property type="match status" value="1"/>
</dbReference>
<evidence type="ECO:0000256" key="1">
    <source>
        <dbReference type="ARBA" id="ARBA00000185"/>
    </source>
</evidence>
<dbReference type="SMART" id="SM00433">
    <property type="entry name" value="TOP2c"/>
    <property type="match status" value="1"/>
</dbReference>
<dbReference type="Gene3D" id="3.30.1490.30">
    <property type="match status" value="1"/>
</dbReference>
<dbReference type="SUPFAM" id="SSF55874">
    <property type="entry name" value="ATPase domain of HSP90 chaperone/DNA topoisomerase II/histidine kinase"/>
    <property type="match status" value="1"/>
</dbReference>
<dbReference type="Gene3D" id="3.30.1360.40">
    <property type="match status" value="1"/>
</dbReference>
<evidence type="ECO:0000256" key="12">
    <source>
        <dbReference type="PROSITE-ProRule" id="PRU01384"/>
    </source>
</evidence>
<dbReference type="InterPro" id="IPR013506">
    <property type="entry name" value="Topo_IIA_bsu_dom2"/>
</dbReference>
<dbReference type="InterPro" id="IPR013759">
    <property type="entry name" value="Topo_IIA_B_C"/>
</dbReference>
<dbReference type="InterPro" id="IPR036890">
    <property type="entry name" value="HATPase_C_sf"/>
</dbReference>
<feature type="active site" description="O-(5'-phospho-DNA)-tyrosine intermediate" evidence="12">
    <location>
        <position position="816"/>
    </location>
</feature>
<dbReference type="GeneID" id="19947958"/>
<evidence type="ECO:0000313" key="17">
    <source>
        <dbReference type="Proteomes" id="UP000030762"/>
    </source>
</evidence>
<dbReference type="PROSITE" id="PS00177">
    <property type="entry name" value="TOPOISOMERASE_II"/>
    <property type="match status" value="1"/>
</dbReference>
<dbReference type="eggNOG" id="KOG0355">
    <property type="taxonomic scope" value="Eukaryota"/>
</dbReference>
<dbReference type="InterPro" id="IPR001241">
    <property type="entry name" value="Topo_IIA"/>
</dbReference>
<dbReference type="Gene3D" id="3.40.50.670">
    <property type="match status" value="1"/>
</dbReference>
<dbReference type="FunFam" id="3.30.565.10:FF:000097">
    <property type="entry name" value="DNA topoisomerase 2"/>
    <property type="match status" value="1"/>
</dbReference>
<dbReference type="STRING" id="1156394.T0QAV2"/>